<reference evidence="1" key="2">
    <citation type="submission" date="2018-05" db="EMBL/GenBank/DDBJ databases">
        <title>OmerRS3 (Oryza meridionalis Reference Sequence Version 3).</title>
        <authorList>
            <person name="Zhang J."/>
            <person name="Kudrna D."/>
            <person name="Lee S."/>
            <person name="Talag J."/>
            <person name="Welchert J."/>
            <person name="Wing R.A."/>
        </authorList>
    </citation>
    <scope>NUCLEOTIDE SEQUENCE [LARGE SCALE GENOMIC DNA]</scope>
    <source>
        <strain evidence="1">cv. OR44</strain>
    </source>
</reference>
<keyword evidence="2" id="KW-1185">Reference proteome</keyword>
<dbReference type="Proteomes" id="UP000008021">
    <property type="component" value="Chromosome 3"/>
</dbReference>
<organism evidence="1">
    <name type="scientific">Oryza meridionalis</name>
    <dbReference type="NCBI Taxonomy" id="40149"/>
    <lineage>
        <taxon>Eukaryota</taxon>
        <taxon>Viridiplantae</taxon>
        <taxon>Streptophyta</taxon>
        <taxon>Embryophyta</taxon>
        <taxon>Tracheophyta</taxon>
        <taxon>Spermatophyta</taxon>
        <taxon>Magnoliopsida</taxon>
        <taxon>Liliopsida</taxon>
        <taxon>Poales</taxon>
        <taxon>Poaceae</taxon>
        <taxon>BOP clade</taxon>
        <taxon>Oryzoideae</taxon>
        <taxon>Oryzeae</taxon>
        <taxon>Oryzinae</taxon>
        <taxon>Oryza</taxon>
    </lineage>
</organism>
<reference evidence="1" key="1">
    <citation type="submission" date="2015-04" db="UniProtKB">
        <authorList>
            <consortium name="EnsemblPlants"/>
        </authorList>
    </citation>
    <scope>IDENTIFICATION</scope>
</reference>
<sequence length="61" mass="6233">MAAARAGGVATRERRPVQASLVCTARAALDHAVACGGAPGASRLLVSNLTTQPQRHRGRGI</sequence>
<dbReference type="EnsemblPlants" id="OMERI03G33870.1">
    <property type="protein sequence ID" value="OMERI03G33870.1"/>
    <property type="gene ID" value="OMERI03G33870"/>
</dbReference>
<dbReference type="AlphaFoldDB" id="A0A0E0D7W8"/>
<name>A0A0E0D7W8_9ORYZ</name>
<dbReference type="Gramene" id="OMERI03G33870.1">
    <property type="protein sequence ID" value="OMERI03G33870.1"/>
    <property type="gene ID" value="OMERI03G33870"/>
</dbReference>
<evidence type="ECO:0000313" key="1">
    <source>
        <dbReference type="EnsemblPlants" id="OMERI03G33870.1"/>
    </source>
</evidence>
<protein>
    <submittedName>
        <fullName evidence="1">Uncharacterized protein</fullName>
    </submittedName>
</protein>
<accession>A0A0E0D7W8</accession>
<dbReference type="HOGENOM" id="CLU_2926580_0_0_1"/>
<proteinExistence type="predicted"/>
<evidence type="ECO:0000313" key="2">
    <source>
        <dbReference type="Proteomes" id="UP000008021"/>
    </source>
</evidence>